<reference evidence="2 3" key="1">
    <citation type="submission" date="2019-08" db="EMBL/GenBank/DDBJ databases">
        <title>In-depth cultivation of the pig gut microbiome towards novel bacterial diversity and tailored functional studies.</title>
        <authorList>
            <person name="Wylensek D."/>
            <person name="Hitch T.C.A."/>
            <person name="Clavel T."/>
        </authorList>
    </citation>
    <scope>NUCLEOTIDE SEQUENCE [LARGE SCALE GENOMIC DNA]</scope>
    <source>
        <strain evidence="2 3">WCA-389-WT-23D1</strain>
    </source>
</reference>
<gene>
    <name evidence="2" type="ORF">FYJ39_08360</name>
</gene>
<name>A0A7X2NLL6_9CLOT</name>
<evidence type="ECO:0000313" key="3">
    <source>
        <dbReference type="Proteomes" id="UP000429958"/>
    </source>
</evidence>
<proteinExistence type="predicted"/>
<evidence type="ECO:0000313" key="2">
    <source>
        <dbReference type="EMBL" id="MSS36583.1"/>
    </source>
</evidence>
<keyword evidence="3" id="KW-1185">Reference proteome</keyword>
<organism evidence="2 3">
    <name type="scientific">Clostridium porci</name>
    <dbReference type="NCBI Taxonomy" id="2605778"/>
    <lineage>
        <taxon>Bacteria</taxon>
        <taxon>Bacillati</taxon>
        <taxon>Bacillota</taxon>
        <taxon>Clostridia</taxon>
        <taxon>Eubacteriales</taxon>
        <taxon>Clostridiaceae</taxon>
        <taxon>Clostridium</taxon>
    </lineage>
</organism>
<dbReference type="AlphaFoldDB" id="A0A7X2NLL6"/>
<keyword evidence="1" id="KW-0732">Signal</keyword>
<comment type="caution">
    <text evidence="2">The sequence shown here is derived from an EMBL/GenBank/DDBJ whole genome shotgun (WGS) entry which is preliminary data.</text>
</comment>
<dbReference type="EMBL" id="VUMD01000006">
    <property type="protein sequence ID" value="MSS36583.1"/>
    <property type="molecule type" value="Genomic_DNA"/>
</dbReference>
<sequence length="224" mass="25439">MRAKQLHKQVAIMAAAVCMMVPMHAQAATLSGVDTYGMTAEIQTLMEDSHCMRKLPDTILKIFAEEGGSIHIKSSLFKNDTEAHGMYWADGDKKNQIALSLRTVRDGFPHMMPYYFTHEIGHFIYSNAKMTEEQKAVLQGMHDRFKNYVVGDVSLAETFADEYASFINDGGYNQSPEEQNMFKEVQQAMMDEYYAAHPEEEPEKWEPVIPLWMRNGPDLEAAGN</sequence>
<protein>
    <submittedName>
        <fullName evidence="2">Uncharacterized protein</fullName>
    </submittedName>
</protein>
<feature type="signal peptide" evidence="1">
    <location>
        <begin position="1"/>
        <end position="27"/>
    </location>
</feature>
<dbReference type="Proteomes" id="UP000429958">
    <property type="component" value="Unassembled WGS sequence"/>
</dbReference>
<feature type="chain" id="PRO_5031201866" evidence="1">
    <location>
        <begin position="28"/>
        <end position="224"/>
    </location>
</feature>
<evidence type="ECO:0000256" key="1">
    <source>
        <dbReference type="SAM" id="SignalP"/>
    </source>
</evidence>
<accession>A0A7X2NLL6</accession>
<dbReference type="RefSeq" id="WP_154472026.1">
    <property type="nucleotide sequence ID" value="NZ_VUMD01000006.1"/>
</dbReference>